<dbReference type="PANTHER" id="PTHR24559:SF427">
    <property type="entry name" value="RNA-DIRECTED DNA POLYMERASE"/>
    <property type="match status" value="1"/>
</dbReference>
<dbReference type="EMBL" id="BKCJ010444544">
    <property type="protein sequence ID" value="GFA55407.1"/>
    <property type="molecule type" value="Genomic_DNA"/>
</dbReference>
<evidence type="ECO:0000313" key="2">
    <source>
        <dbReference type="EMBL" id="GFA55407.1"/>
    </source>
</evidence>
<reference evidence="2" key="1">
    <citation type="journal article" date="2019" name="Sci. Rep.">
        <title>Draft genome of Tanacetum cinerariifolium, the natural source of mosquito coil.</title>
        <authorList>
            <person name="Yamashiro T."/>
            <person name="Shiraishi A."/>
            <person name="Satake H."/>
            <person name="Nakayama K."/>
        </authorList>
    </citation>
    <scope>NUCLEOTIDE SEQUENCE</scope>
</reference>
<dbReference type="AlphaFoldDB" id="A0A699JVC6"/>
<dbReference type="InterPro" id="IPR000477">
    <property type="entry name" value="RT_dom"/>
</dbReference>
<accession>A0A699JVC6</accession>
<dbReference type="SUPFAM" id="SSF56672">
    <property type="entry name" value="DNA/RNA polymerases"/>
    <property type="match status" value="1"/>
</dbReference>
<dbReference type="PANTHER" id="PTHR24559">
    <property type="entry name" value="TRANSPOSON TY3-I GAG-POL POLYPROTEIN"/>
    <property type="match status" value="1"/>
</dbReference>
<dbReference type="InterPro" id="IPR053134">
    <property type="entry name" value="RNA-dir_DNA_polymerase"/>
</dbReference>
<dbReference type="Gene3D" id="3.30.70.270">
    <property type="match status" value="1"/>
</dbReference>
<evidence type="ECO:0000259" key="1">
    <source>
        <dbReference type="Pfam" id="PF00078"/>
    </source>
</evidence>
<dbReference type="GO" id="GO:0003964">
    <property type="term" value="F:RNA-directed DNA polymerase activity"/>
    <property type="evidence" value="ECO:0007669"/>
    <property type="project" value="UniProtKB-KW"/>
</dbReference>
<proteinExistence type="predicted"/>
<keyword evidence="2" id="KW-0808">Transferase</keyword>
<dbReference type="InterPro" id="IPR043128">
    <property type="entry name" value="Rev_trsase/Diguanyl_cyclase"/>
</dbReference>
<feature type="non-terminal residue" evidence="2">
    <location>
        <position position="139"/>
    </location>
</feature>
<comment type="caution">
    <text evidence="2">The sequence shown here is derived from an EMBL/GenBank/DDBJ whole genome shotgun (WGS) entry which is preliminary data.</text>
</comment>
<sequence>MSPAQQVEFQIDLVPGAAPVARAPYRLAPSEMKELVEQLQELSEKGFIKPSSSPWGAPVLFVKKKDGSFRMCIDYRELNKLTVKNRYPLLRIDDLFDQIQGSSVYSKIDLRSGYHQLRVREEDISKTAFRTRYGHYEFQ</sequence>
<organism evidence="2">
    <name type="scientific">Tanacetum cinerariifolium</name>
    <name type="common">Dalmatian daisy</name>
    <name type="synonym">Chrysanthemum cinerariifolium</name>
    <dbReference type="NCBI Taxonomy" id="118510"/>
    <lineage>
        <taxon>Eukaryota</taxon>
        <taxon>Viridiplantae</taxon>
        <taxon>Streptophyta</taxon>
        <taxon>Embryophyta</taxon>
        <taxon>Tracheophyta</taxon>
        <taxon>Spermatophyta</taxon>
        <taxon>Magnoliopsida</taxon>
        <taxon>eudicotyledons</taxon>
        <taxon>Gunneridae</taxon>
        <taxon>Pentapetalae</taxon>
        <taxon>asterids</taxon>
        <taxon>campanulids</taxon>
        <taxon>Asterales</taxon>
        <taxon>Asteraceae</taxon>
        <taxon>Asteroideae</taxon>
        <taxon>Anthemideae</taxon>
        <taxon>Anthemidinae</taxon>
        <taxon>Tanacetum</taxon>
    </lineage>
</organism>
<keyword evidence="2" id="KW-0548">Nucleotidyltransferase</keyword>
<dbReference type="Pfam" id="PF00078">
    <property type="entry name" value="RVT_1"/>
    <property type="match status" value="1"/>
</dbReference>
<protein>
    <submittedName>
        <fullName evidence="2">Putative reverse transcriptase domain, ribonuclease H-like domain, aspartic peptidase domain protein</fullName>
    </submittedName>
</protein>
<keyword evidence="2" id="KW-0695">RNA-directed DNA polymerase</keyword>
<dbReference type="CDD" id="cd01647">
    <property type="entry name" value="RT_LTR"/>
    <property type="match status" value="1"/>
</dbReference>
<dbReference type="Gene3D" id="3.10.10.10">
    <property type="entry name" value="HIV Type 1 Reverse Transcriptase, subunit A, domain 1"/>
    <property type="match status" value="1"/>
</dbReference>
<name>A0A699JVC6_TANCI</name>
<gene>
    <name evidence="2" type="ORF">Tci_627379</name>
</gene>
<dbReference type="InterPro" id="IPR043502">
    <property type="entry name" value="DNA/RNA_pol_sf"/>
</dbReference>
<feature type="domain" description="Reverse transcriptase" evidence="1">
    <location>
        <begin position="62"/>
        <end position="132"/>
    </location>
</feature>